<evidence type="ECO:0000256" key="5">
    <source>
        <dbReference type="ARBA" id="ARBA00023136"/>
    </source>
</evidence>
<comment type="subcellular location">
    <subcellularLocation>
        <location evidence="1">Membrane</location>
        <topology evidence="1">Multi-pass membrane protein</topology>
    </subcellularLocation>
</comment>
<evidence type="ECO:0000256" key="2">
    <source>
        <dbReference type="ARBA" id="ARBA00022448"/>
    </source>
</evidence>
<evidence type="ECO:0000256" key="3">
    <source>
        <dbReference type="ARBA" id="ARBA00022692"/>
    </source>
</evidence>
<evidence type="ECO:0000256" key="6">
    <source>
        <dbReference type="SAM" id="MobiDB-lite"/>
    </source>
</evidence>
<keyword evidence="5 7" id="KW-0472">Membrane</keyword>
<keyword evidence="4 7" id="KW-1133">Transmembrane helix</keyword>
<dbReference type="CDD" id="cd01115">
    <property type="entry name" value="SLC13_permease"/>
    <property type="match status" value="1"/>
</dbReference>
<sequence>MRFSHFIKYNAVPEWESHYMDYNGLKDLIYTLQTDNINLNSNNLNEQNASSSPNNLNNKSVDKIFDTNGKFSKIKNKFFPNQNSKRPNSDNSNNNNNTASTVNRVESKYSIADDEESQFNVEKKTYRNSDKLDIENLNNHGVTVLSEGDNEQVLEKTFELEDFNPHESSNDLTHHNPLTSNKQAKKNKRLNPLQKYKFWDSGSDNDNNTLYSTTTSTTLTKDFNPYDTFVDELTLEKLKVDDFYKRTELKFYDKFNNLVHDLEKQKILSSSQLTTQSLTNTELSSAIPSKNNNNNVNNVNNTNSSVSSNVFADSNQVTEEEDEEDEDDILDNDEFTDTPENTALLHYSQFNVEKQKQSILKQSIVNLYIDLSQLKSFIELNKMGFSKITKKADKVLKLNIKAELIQTGKFYKDTYIFQKDTFTILSEKISELITFYSIITDQTSDVLEAKEELKSALHDHIVWERSNTWKDMLGLISHEAPLVSDLQKDDENISLTGKLQLEYFTFPLPHPINLKFTTIENITIPKLFFTWKAFKIAFIIAVTGVLLGVKTFNDPAQHRCMALVECVAFLWASEALPLHITAFLVPLLVVLFRVLKNSDTGEVLTAARASSTVLSSMWSSTVIILLAGFTLGEVLSQYNIAKVIASWLLAAAGTKPRNVLLIAMGVVFFLSMWISNVAAPVLTYSLLKQVLDSLEADQPFGKALVLGVAIAANIGGMSSPISSPQNIISMQYLKPFNIGWGQFFAVALPTGIIATLICWLLLISSFKINKTKVERFIPIKTRFTLKQWFIIVVTVATILLWCVEAQIESAFGSSGIIAVLPICIFFGSGLLTTKDFNSLPWSIVILAMGGTALGTAVSSSGLLATIARALQRRIENDTPMAVLCIFGALMLVVGTFVSHTVSAIIIIPLVQEVGDKLANPKAAPTLVFGCTLLASAGMGLASSGFPNVTAISMLDKKGNRYLDMGTFMSRGVPCSLIVYVCVITIGYGIIVSVVHTAP</sequence>
<dbReference type="EMBL" id="JAWIZZ010000031">
    <property type="protein sequence ID" value="KAK5781687.1"/>
    <property type="molecule type" value="Genomic_DNA"/>
</dbReference>
<evidence type="ECO:0000313" key="10">
    <source>
        <dbReference type="Proteomes" id="UP001306508"/>
    </source>
</evidence>
<feature type="transmembrane region" description="Helical" evidence="7">
    <location>
        <begin position="843"/>
        <end position="870"/>
    </location>
</feature>
<feature type="region of interest" description="Disordered" evidence="6">
    <location>
        <begin position="164"/>
        <end position="187"/>
    </location>
</feature>
<feature type="compositionally biased region" description="Acidic residues" evidence="6">
    <location>
        <begin position="318"/>
        <end position="335"/>
    </location>
</feature>
<dbReference type="Pfam" id="PF03105">
    <property type="entry name" value="SPX"/>
    <property type="match status" value="1"/>
</dbReference>
<evidence type="ECO:0000313" key="9">
    <source>
        <dbReference type="EMBL" id="KAK5781687.1"/>
    </source>
</evidence>
<feature type="transmembrane region" description="Helical" evidence="7">
    <location>
        <begin position="926"/>
        <end position="951"/>
    </location>
</feature>
<comment type="caution">
    <text evidence="9">The sequence shown here is derived from an EMBL/GenBank/DDBJ whole genome shotgun (WGS) entry which is preliminary data.</text>
</comment>
<feature type="transmembrane region" description="Helical" evidence="7">
    <location>
        <begin position="972"/>
        <end position="994"/>
    </location>
</feature>
<dbReference type="Pfam" id="PF03600">
    <property type="entry name" value="CitMHS"/>
    <property type="match status" value="1"/>
</dbReference>
<feature type="transmembrane region" description="Helical" evidence="7">
    <location>
        <begin position="607"/>
        <end position="629"/>
    </location>
</feature>
<feature type="transmembrane region" description="Helical" evidence="7">
    <location>
        <begin position="578"/>
        <end position="595"/>
    </location>
</feature>
<feature type="region of interest" description="Disordered" evidence="6">
    <location>
        <begin position="284"/>
        <end position="335"/>
    </location>
</feature>
<name>A0AAN7WSN3_9SACH</name>
<reference evidence="10" key="1">
    <citation type="submission" date="2023-07" db="EMBL/GenBank/DDBJ databases">
        <title>A draft genome of Kazachstania heterogenica Y-27499.</title>
        <authorList>
            <person name="Donic C."/>
            <person name="Kralova J.S."/>
            <person name="Fidel L."/>
            <person name="Ben-Dor S."/>
            <person name="Jung S."/>
        </authorList>
    </citation>
    <scope>NUCLEOTIDE SEQUENCE [LARGE SCALE GENOMIC DNA]</scope>
    <source>
        <strain evidence="10">Y27499</strain>
    </source>
</reference>
<protein>
    <recommendedName>
        <fullName evidence="8">SPX domain-containing protein</fullName>
    </recommendedName>
</protein>
<feature type="transmembrane region" description="Helical" evidence="7">
    <location>
        <begin position="743"/>
        <end position="765"/>
    </location>
</feature>
<dbReference type="AlphaFoldDB" id="A0AAN7WSN3"/>
<organism evidence="9 10">
    <name type="scientific">Arxiozyma heterogenica</name>
    <dbReference type="NCBI Taxonomy" id="278026"/>
    <lineage>
        <taxon>Eukaryota</taxon>
        <taxon>Fungi</taxon>
        <taxon>Dikarya</taxon>
        <taxon>Ascomycota</taxon>
        <taxon>Saccharomycotina</taxon>
        <taxon>Saccharomycetes</taxon>
        <taxon>Saccharomycetales</taxon>
        <taxon>Saccharomycetaceae</taxon>
        <taxon>Arxiozyma</taxon>
    </lineage>
</organism>
<dbReference type="GO" id="GO:0005886">
    <property type="term" value="C:plasma membrane"/>
    <property type="evidence" value="ECO:0007669"/>
    <property type="project" value="TreeGrafter"/>
</dbReference>
<feature type="transmembrane region" description="Helical" evidence="7">
    <location>
        <begin position="659"/>
        <end position="683"/>
    </location>
</feature>
<dbReference type="PANTHER" id="PTHR10283">
    <property type="entry name" value="SOLUTE CARRIER FAMILY 13 MEMBER"/>
    <property type="match status" value="1"/>
</dbReference>
<dbReference type="GO" id="GO:0005315">
    <property type="term" value="F:phosphate transmembrane transporter activity"/>
    <property type="evidence" value="ECO:0007669"/>
    <property type="project" value="TreeGrafter"/>
</dbReference>
<dbReference type="Proteomes" id="UP001306508">
    <property type="component" value="Unassembled WGS sequence"/>
</dbReference>
<proteinExistence type="predicted"/>
<keyword evidence="3 7" id="KW-0812">Transmembrane</keyword>
<feature type="transmembrane region" description="Helical" evidence="7">
    <location>
        <begin position="882"/>
        <end position="906"/>
    </location>
</feature>
<keyword evidence="2" id="KW-0813">Transport</keyword>
<feature type="domain" description="SPX" evidence="8">
    <location>
        <begin position="1"/>
        <end position="406"/>
    </location>
</feature>
<evidence type="ECO:0000256" key="1">
    <source>
        <dbReference type="ARBA" id="ARBA00004141"/>
    </source>
</evidence>
<feature type="transmembrane region" description="Helical" evidence="7">
    <location>
        <begin position="785"/>
        <end position="803"/>
    </location>
</feature>
<keyword evidence="10" id="KW-1185">Reference proteome</keyword>
<dbReference type="GO" id="GO:0006817">
    <property type="term" value="P:phosphate ion transport"/>
    <property type="evidence" value="ECO:0007669"/>
    <property type="project" value="TreeGrafter"/>
</dbReference>
<feature type="transmembrane region" description="Helical" evidence="7">
    <location>
        <begin position="703"/>
        <end position="722"/>
    </location>
</feature>
<evidence type="ECO:0000259" key="8">
    <source>
        <dbReference type="PROSITE" id="PS51382"/>
    </source>
</evidence>
<dbReference type="GO" id="GO:0006797">
    <property type="term" value="P:polyphosphate metabolic process"/>
    <property type="evidence" value="ECO:0007669"/>
    <property type="project" value="TreeGrafter"/>
</dbReference>
<evidence type="ECO:0000256" key="7">
    <source>
        <dbReference type="SAM" id="Phobius"/>
    </source>
</evidence>
<feature type="compositionally biased region" description="Basic and acidic residues" evidence="6">
    <location>
        <begin position="164"/>
        <end position="174"/>
    </location>
</feature>
<feature type="transmembrane region" description="Helical" evidence="7">
    <location>
        <begin position="528"/>
        <end position="549"/>
    </location>
</feature>
<gene>
    <name evidence="9" type="ORF">RI543_000873</name>
</gene>
<evidence type="ECO:0000256" key="4">
    <source>
        <dbReference type="ARBA" id="ARBA00022989"/>
    </source>
</evidence>
<accession>A0AAN7WSN3</accession>
<dbReference type="InterPro" id="IPR004680">
    <property type="entry name" value="Cit_transptr-like_dom"/>
</dbReference>
<feature type="transmembrane region" description="Helical" evidence="7">
    <location>
        <begin position="810"/>
        <end position="831"/>
    </location>
</feature>
<feature type="region of interest" description="Disordered" evidence="6">
    <location>
        <begin position="43"/>
        <end position="62"/>
    </location>
</feature>
<dbReference type="PANTHER" id="PTHR10283:SF110">
    <property type="entry name" value="INORGANIC PHOSPHATE TRANSPORTER PHO87-RELATED"/>
    <property type="match status" value="1"/>
</dbReference>
<feature type="compositionally biased region" description="Low complexity" evidence="6">
    <location>
        <begin position="284"/>
        <end position="310"/>
    </location>
</feature>
<feature type="compositionally biased region" description="Low complexity" evidence="6">
    <location>
        <begin position="43"/>
        <end position="52"/>
    </location>
</feature>
<dbReference type="InterPro" id="IPR004331">
    <property type="entry name" value="SPX_dom"/>
</dbReference>
<dbReference type="PROSITE" id="PS51382">
    <property type="entry name" value="SPX"/>
    <property type="match status" value="1"/>
</dbReference>
<feature type="region of interest" description="Disordered" evidence="6">
    <location>
        <begin position="77"/>
        <end position="113"/>
    </location>
</feature>
<feature type="compositionally biased region" description="Low complexity" evidence="6">
    <location>
        <begin position="83"/>
        <end position="103"/>
    </location>
</feature>